<dbReference type="Pfam" id="PF13378">
    <property type="entry name" value="MR_MLE_C"/>
    <property type="match status" value="1"/>
</dbReference>
<dbReference type="InterPro" id="IPR029065">
    <property type="entry name" value="Enolase_C-like"/>
</dbReference>
<dbReference type="EMBL" id="JBDIME010000042">
    <property type="protein sequence ID" value="MEN2793280.1"/>
    <property type="molecule type" value="Genomic_DNA"/>
</dbReference>
<evidence type="ECO:0000313" key="3">
    <source>
        <dbReference type="Proteomes" id="UP001419910"/>
    </source>
</evidence>
<keyword evidence="3" id="KW-1185">Reference proteome</keyword>
<sequence>MVIADARLKQHRVARAFGIRCYMNSMLEFGITQAASLQHAATMRNLIDVGHACMSALRLAEDPTDFSSFVREGVVHLPTAPGLGVQVDEQQVRRLTVASDPGNPRLTL</sequence>
<gene>
    <name evidence="2" type="ORF">ABC974_26890</name>
</gene>
<dbReference type="InterPro" id="IPR029017">
    <property type="entry name" value="Enolase-like_N"/>
</dbReference>
<dbReference type="Proteomes" id="UP001419910">
    <property type="component" value="Unassembled WGS sequence"/>
</dbReference>
<reference evidence="2 3" key="1">
    <citation type="submission" date="2024-05" db="EMBL/GenBank/DDBJ databases">
        <authorList>
            <person name="Liu Q."/>
            <person name="Xin Y.-H."/>
        </authorList>
    </citation>
    <scope>NUCLEOTIDE SEQUENCE [LARGE SCALE GENOMIC DNA]</scope>
    <source>
        <strain evidence="2 3">CGMCC 1.10181</strain>
    </source>
</reference>
<proteinExistence type="predicted"/>
<evidence type="ECO:0000313" key="2">
    <source>
        <dbReference type="EMBL" id="MEN2793280.1"/>
    </source>
</evidence>
<protein>
    <submittedName>
        <fullName evidence="2">Enolase C-terminal domain-like protein</fullName>
    </submittedName>
</protein>
<comment type="caution">
    <text evidence="2">The sequence shown here is derived from an EMBL/GenBank/DDBJ whole genome shotgun (WGS) entry which is preliminary data.</text>
</comment>
<accession>A0ABU9YBU1</accession>
<organism evidence="2 3">
    <name type="scientific">Sphingomonas oligophenolica</name>
    <dbReference type="NCBI Taxonomy" id="301154"/>
    <lineage>
        <taxon>Bacteria</taxon>
        <taxon>Pseudomonadati</taxon>
        <taxon>Pseudomonadota</taxon>
        <taxon>Alphaproteobacteria</taxon>
        <taxon>Sphingomonadales</taxon>
        <taxon>Sphingomonadaceae</taxon>
        <taxon>Sphingomonas</taxon>
    </lineage>
</organism>
<dbReference type="SUPFAM" id="SSF51604">
    <property type="entry name" value="Enolase C-terminal domain-like"/>
    <property type="match status" value="1"/>
</dbReference>
<feature type="domain" description="Enolase C-terminal" evidence="1">
    <location>
        <begin position="8"/>
        <end position="90"/>
    </location>
</feature>
<dbReference type="InterPro" id="IPR036849">
    <property type="entry name" value="Enolase-like_C_sf"/>
</dbReference>
<evidence type="ECO:0000259" key="1">
    <source>
        <dbReference type="Pfam" id="PF13378"/>
    </source>
</evidence>
<dbReference type="Gene3D" id="3.30.390.10">
    <property type="entry name" value="Enolase-like, N-terminal domain"/>
    <property type="match status" value="1"/>
</dbReference>
<name>A0ABU9YBU1_9SPHN</name>
<dbReference type="Gene3D" id="3.20.20.120">
    <property type="entry name" value="Enolase-like C-terminal domain"/>
    <property type="match status" value="1"/>
</dbReference>
<dbReference type="RefSeq" id="WP_343892176.1">
    <property type="nucleotide sequence ID" value="NZ_BAAAEH010000053.1"/>
</dbReference>